<feature type="compositionally biased region" description="Polar residues" evidence="1">
    <location>
        <begin position="62"/>
        <end position="75"/>
    </location>
</feature>
<name>A0A9W8TQ05_9PEZI</name>
<feature type="compositionally biased region" description="Polar residues" evidence="1">
    <location>
        <begin position="36"/>
        <end position="47"/>
    </location>
</feature>
<reference evidence="2" key="1">
    <citation type="submission" date="2022-07" db="EMBL/GenBank/DDBJ databases">
        <title>Genome Sequence of Xylaria arbuscula.</title>
        <authorList>
            <person name="Buettner E."/>
        </authorList>
    </citation>
    <scope>NUCLEOTIDE SEQUENCE</scope>
    <source>
        <strain evidence="2">VT107</strain>
    </source>
</reference>
<comment type="caution">
    <text evidence="2">The sequence shown here is derived from an EMBL/GenBank/DDBJ whole genome shotgun (WGS) entry which is preliminary data.</text>
</comment>
<gene>
    <name evidence="2" type="ORF">NPX13_g1016</name>
</gene>
<protein>
    <submittedName>
        <fullName evidence="2">Uncharacterized protein</fullName>
    </submittedName>
</protein>
<accession>A0A9W8TQ05</accession>
<keyword evidence="3" id="KW-1185">Reference proteome</keyword>
<dbReference type="Proteomes" id="UP001148614">
    <property type="component" value="Unassembled WGS sequence"/>
</dbReference>
<evidence type="ECO:0000313" key="3">
    <source>
        <dbReference type="Proteomes" id="UP001148614"/>
    </source>
</evidence>
<dbReference type="EMBL" id="JANPWZ010000084">
    <property type="protein sequence ID" value="KAJ3579547.1"/>
    <property type="molecule type" value="Genomic_DNA"/>
</dbReference>
<organism evidence="2 3">
    <name type="scientific">Xylaria arbuscula</name>
    <dbReference type="NCBI Taxonomy" id="114810"/>
    <lineage>
        <taxon>Eukaryota</taxon>
        <taxon>Fungi</taxon>
        <taxon>Dikarya</taxon>
        <taxon>Ascomycota</taxon>
        <taxon>Pezizomycotina</taxon>
        <taxon>Sordariomycetes</taxon>
        <taxon>Xylariomycetidae</taxon>
        <taxon>Xylariales</taxon>
        <taxon>Xylariaceae</taxon>
        <taxon>Xylaria</taxon>
    </lineage>
</organism>
<dbReference type="AlphaFoldDB" id="A0A9W8TQ05"/>
<sequence>MCPARLVDCSSASDITEVSDDDFDRHGNIRRPWNHAASNDSNSSQDMESPADPISDEDPVSNAPSQTSRTNRGED</sequence>
<evidence type="ECO:0000256" key="1">
    <source>
        <dbReference type="SAM" id="MobiDB-lite"/>
    </source>
</evidence>
<evidence type="ECO:0000313" key="2">
    <source>
        <dbReference type="EMBL" id="KAJ3579547.1"/>
    </source>
</evidence>
<feature type="region of interest" description="Disordered" evidence="1">
    <location>
        <begin position="1"/>
        <end position="75"/>
    </location>
</feature>
<proteinExistence type="predicted"/>